<dbReference type="PANTHER" id="PTHR16222:SF24">
    <property type="entry name" value="ADP-RIBOSYLHYDROLASE ARH3"/>
    <property type="match status" value="1"/>
</dbReference>
<evidence type="ECO:0000256" key="8">
    <source>
        <dbReference type="ARBA" id="ARBA00042850"/>
    </source>
</evidence>
<dbReference type="AlphaFoldDB" id="D2V889"/>
<dbReference type="InParanoid" id="D2V889"/>
<reference evidence="13 14" key="1">
    <citation type="journal article" date="2010" name="Cell">
        <title>The genome of Naegleria gruberi illuminates early eukaryotic versatility.</title>
        <authorList>
            <person name="Fritz-Laylin L.K."/>
            <person name="Prochnik S.E."/>
            <person name="Ginger M.L."/>
            <person name="Dacks J.B."/>
            <person name="Carpenter M.L."/>
            <person name="Field M.C."/>
            <person name="Kuo A."/>
            <person name="Paredez A."/>
            <person name="Chapman J."/>
            <person name="Pham J."/>
            <person name="Shu S."/>
            <person name="Neupane R."/>
            <person name="Cipriano M."/>
            <person name="Mancuso J."/>
            <person name="Tu H."/>
            <person name="Salamov A."/>
            <person name="Lindquist E."/>
            <person name="Shapiro H."/>
            <person name="Lucas S."/>
            <person name="Grigoriev I.V."/>
            <person name="Cande W.Z."/>
            <person name="Fulton C."/>
            <person name="Rokhsar D.S."/>
            <person name="Dawson S.C."/>
        </authorList>
    </citation>
    <scope>NUCLEOTIDE SEQUENCE [LARGE SCALE GENOMIC DNA]</scope>
    <source>
        <strain evidence="13 14">NEG-M</strain>
    </source>
</reference>
<dbReference type="OMA" id="CLLAGMH"/>
<feature type="binding site" evidence="12">
    <location>
        <position position="166"/>
    </location>
    <ligand>
        <name>Mg(2+)</name>
        <dbReference type="ChEBI" id="CHEBI:18420"/>
        <label>1</label>
    </ligand>
</feature>
<keyword evidence="12" id="KW-0460">Magnesium</keyword>
<accession>D2V889</accession>
<dbReference type="InterPro" id="IPR050792">
    <property type="entry name" value="ADP-ribosylglycohydrolase"/>
</dbReference>
<dbReference type="Proteomes" id="UP000006671">
    <property type="component" value="Unassembled WGS sequence"/>
</dbReference>
<dbReference type="InterPro" id="IPR036705">
    <property type="entry name" value="Ribosyl_crysJ1_sf"/>
</dbReference>
<dbReference type="PANTHER" id="PTHR16222">
    <property type="entry name" value="ADP-RIBOSYLGLYCOHYDROLASE"/>
    <property type="match status" value="1"/>
</dbReference>
<feature type="binding site" evidence="12">
    <location>
        <position position="168"/>
    </location>
    <ligand>
        <name>Mg(2+)</name>
        <dbReference type="ChEBI" id="CHEBI:18420"/>
        <label>1</label>
    </ligand>
</feature>
<feature type="binding site" evidence="12">
    <location>
        <position position="167"/>
    </location>
    <ligand>
        <name>Mg(2+)</name>
        <dbReference type="ChEBI" id="CHEBI:18420"/>
        <label>1</label>
    </ligand>
</feature>
<dbReference type="Pfam" id="PF03747">
    <property type="entry name" value="ADP_ribosyl_GH"/>
    <property type="match status" value="1"/>
</dbReference>
<sequence>MINNKNNNQKSENKFLKHIGILFHSEKIKEIANEKFEQLESSNLLSDLELNDEEDRMLGALFGVTWGDVIGCPVEGWRQEEIEELFGDENMLKLFDFKTIIEKRNDGSLKLQNITKDGIDFLFPSDDLISSKLKTLSTESDEKKNKRKKSPFESFLSRCRFPGIHSDDTQQGMALINSIVQYCELNPSGKYFGEIWGEWLVRGFETCSCKYPMKSGQVEEIGRGVQAFRDYGANSSKAFTNLKKNIPAHEAGSSSSGIGGIMRGAIATAVFSLFSHESDDEKAIQMIEKFSFEQNLTTHATIEGAATCFATSLCAYMFLKLGQERAIEWILDNLADRVKKAEDKWWNNSRITTEREEQEKEEKKPKKKAYVPNANQVVNKTPENELKWKIYKTLPSVNAASEVLQELFVIIKTLRATEKENTLLVELRNKISDLARVYKPEKKNMRAHVNQGFCLLAGMHAIACILLPENPEIIFHYHKSTPETPTPSYDSADIFNNFPNLLLRSTVTLGYDTDTIGAILGYLLGSRFGTSWIPLQLLFDFNRIKENYAKVLLNIYRNKRQEEQVEVKVEPLDNYIANEQFLTLIGEYYQYKNVDKYVSFTVTESNKHIYGNSSSRVELHSLENKN</sequence>
<keyword evidence="14" id="KW-1185">Reference proteome</keyword>
<comment type="cofactor">
    <cofactor evidence="12">
        <name>Mg(2+)</name>
        <dbReference type="ChEBI" id="CHEBI:18420"/>
    </cofactor>
    <text evidence="12">Binds 2 magnesium ions per subunit.</text>
</comment>
<name>D2V889_NAEGR</name>
<dbReference type="Gene3D" id="1.10.4080.10">
    <property type="entry name" value="ADP-ribosylation/Crystallin J1"/>
    <property type="match status" value="1"/>
</dbReference>
<comment type="catalytic activity">
    <reaction evidence="11">
        <text>alpha-NAD(+) + H2O = ADP-D-ribose + nicotinamide + H(+)</text>
        <dbReference type="Rhea" id="RHEA:68792"/>
        <dbReference type="ChEBI" id="CHEBI:15377"/>
        <dbReference type="ChEBI" id="CHEBI:15378"/>
        <dbReference type="ChEBI" id="CHEBI:17154"/>
        <dbReference type="ChEBI" id="CHEBI:57967"/>
        <dbReference type="ChEBI" id="CHEBI:77017"/>
    </reaction>
</comment>
<evidence type="ECO:0000256" key="10">
    <source>
        <dbReference type="ARBA" id="ARBA00043193"/>
    </source>
</evidence>
<evidence type="ECO:0000256" key="3">
    <source>
        <dbReference type="ARBA" id="ARBA00022801"/>
    </source>
</evidence>
<dbReference type="GO" id="GO:0004649">
    <property type="term" value="F:poly(ADP-ribose) glycohydrolase activity"/>
    <property type="evidence" value="ECO:0007669"/>
    <property type="project" value="UniProtKB-EC"/>
</dbReference>
<dbReference type="EC" id="3.2.1.143" evidence="2"/>
<dbReference type="InterPro" id="IPR005502">
    <property type="entry name" value="Ribosyl_crysJ1"/>
</dbReference>
<keyword evidence="12" id="KW-0479">Metal-binding</keyword>
<dbReference type="KEGG" id="ngr:NAEGRDRAFT_57440"/>
<evidence type="ECO:0000256" key="2">
    <source>
        <dbReference type="ARBA" id="ARBA00012255"/>
    </source>
</evidence>
<dbReference type="OrthoDB" id="10256354at2759"/>
<evidence type="ECO:0000256" key="12">
    <source>
        <dbReference type="PIRSR" id="PIRSR605502-1"/>
    </source>
</evidence>
<evidence type="ECO:0000313" key="14">
    <source>
        <dbReference type="Proteomes" id="UP000006671"/>
    </source>
</evidence>
<proteinExistence type="inferred from homology"/>
<dbReference type="SUPFAM" id="SSF101478">
    <property type="entry name" value="ADP-ribosylglycohydrolase"/>
    <property type="match status" value="2"/>
</dbReference>
<comment type="similarity">
    <text evidence="1">Belongs to the ADP-ribosylglycohydrolase family.</text>
</comment>
<protein>
    <recommendedName>
        <fullName evidence="4">ADP-ribosylhydrolase ARH3</fullName>
        <ecNumber evidence="2">3.2.1.143</ecNumber>
    </recommendedName>
    <alternativeName>
        <fullName evidence="5">ADP-ribose glycohydrolase ARH3</fullName>
    </alternativeName>
    <alternativeName>
        <fullName evidence="6">ADP-ribosylhydrolase 3</fullName>
    </alternativeName>
    <alternativeName>
        <fullName evidence="9">O-acetyl-ADP-ribose deacetylase ARH3</fullName>
    </alternativeName>
    <alternativeName>
        <fullName evidence="10">Poly(ADP-ribose) glycohydrolase ARH3</fullName>
    </alternativeName>
    <alternativeName>
        <fullName evidence="8">[Protein ADP-ribosylarginine] hydrolase-like protein 2</fullName>
    </alternativeName>
    <alternativeName>
        <fullName evidence="7">[Protein ADP-ribosylserine] hydrolase</fullName>
    </alternativeName>
</protein>
<evidence type="ECO:0000256" key="4">
    <source>
        <dbReference type="ARBA" id="ARBA00041057"/>
    </source>
</evidence>
<evidence type="ECO:0000313" key="13">
    <source>
        <dbReference type="EMBL" id="EFC47136.1"/>
    </source>
</evidence>
<dbReference type="GeneID" id="8861181"/>
<dbReference type="GO" id="GO:0046872">
    <property type="term" value="F:metal ion binding"/>
    <property type="evidence" value="ECO:0007669"/>
    <property type="project" value="UniProtKB-KW"/>
</dbReference>
<dbReference type="RefSeq" id="XP_002679880.1">
    <property type="nucleotide sequence ID" value="XM_002679834.1"/>
</dbReference>
<feature type="binding site" evidence="12">
    <location>
        <position position="515"/>
    </location>
    <ligand>
        <name>Mg(2+)</name>
        <dbReference type="ChEBI" id="CHEBI:18420"/>
        <label>1</label>
    </ligand>
</feature>
<dbReference type="EMBL" id="GG738856">
    <property type="protein sequence ID" value="EFC47136.1"/>
    <property type="molecule type" value="Genomic_DNA"/>
</dbReference>
<evidence type="ECO:0000256" key="9">
    <source>
        <dbReference type="ARBA" id="ARBA00043187"/>
    </source>
</evidence>
<feature type="binding site" evidence="12">
    <location>
        <position position="512"/>
    </location>
    <ligand>
        <name>Mg(2+)</name>
        <dbReference type="ChEBI" id="CHEBI:18420"/>
        <label>1</label>
    </ligand>
</feature>
<keyword evidence="3" id="KW-0378">Hydrolase</keyword>
<dbReference type="VEuPathDB" id="AmoebaDB:NAEGRDRAFT_57440"/>
<evidence type="ECO:0000256" key="5">
    <source>
        <dbReference type="ARBA" id="ARBA00042398"/>
    </source>
</evidence>
<gene>
    <name evidence="13" type="ORF">NAEGRDRAFT_57440</name>
</gene>
<organism evidence="14">
    <name type="scientific">Naegleria gruberi</name>
    <name type="common">Amoeba</name>
    <dbReference type="NCBI Taxonomy" id="5762"/>
    <lineage>
        <taxon>Eukaryota</taxon>
        <taxon>Discoba</taxon>
        <taxon>Heterolobosea</taxon>
        <taxon>Tetramitia</taxon>
        <taxon>Eutetramitia</taxon>
        <taxon>Vahlkampfiidae</taxon>
        <taxon>Naegleria</taxon>
    </lineage>
</organism>
<feature type="binding site" evidence="12">
    <location>
        <position position="514"/>
    </location>
    <ligand>
        <name>Mg(2+)</name>
        <dbReference type="ChEBI" id="CHEBI:18420"/>
        <label>1</label>
    </ligand>
</feature>
<evidence type="ECO:0000256" key="11">
    <source>
        <dbReference type="ARBA" id="ARBA00049015"/>
    </source>
</evidence>
<evidence type="ECO:0000256" key="1">
    <source>
        <dbReference type="ARBA" id="ARBA00010702"/>
    </source>
</evidence>
<evidence type="ECO:0000256" key="6">
    <source>
        <dbReference type="ARBA" id="ARBA00042471"/>
    </source>
</evidence>
<evidence type="ECO:0000256" key="7">
    <source>
        <dbReference type="ARBA" id="ARBA00042722"/>
    </source>
</evidence>